<dbReference type="OMA" id="IFYLHSA"/>
<dbReference type="InterPro" id="IPR023210">
    <property type="entry name" value="NADP_OxRdtase_dom"/>
</dbReference>
<evidence type="ECO:0000313" key="3">
    <source>
        <dbReference type="EMBL" id="EMR67206.1"/>
    </source>
</evidence>
<dbReference type="PRINTS" id="PR00069">
    <property type="entry name" value="ALDKETRDTASE"/>
</dbReference>
<sequence length="333" mass="36911">MPSKPRIVLGLMGFGPEGSPGARIPSLDDFKKALDIFQQRGYGDVDTARMYIGGLQEGFTREAGWKDRGLSIATKVWPIPAGSHKPETLTETFETSLKELGTDSVDILYLHAPDRSVPFADTLKAVDKLHRAGKFRRLGLSNYASFEVAEIAMTCAHNGWVRPTVYQALYNCVQRTIEDELIPTCRRYGISVDVYSPTGGGFLMGKIKSKDDDPQEGRYAPSPLSAWLRSRYFKDGIIAGAQMIREAAEQHGLAPLEVAMRWLVHHSKLRVRGDGEDGIIIAGSTLQQIEENLDWLEKGPLPDDMVGVFDKAWKAAKSDVDPYFQGAVEYGFL</sequence>
<protein>
    <submittedName>
        <fullName evidence="3">Putative aflatoxin b1 aldehyde reductase member 2 protein</fullName>
    </submittedName>
</protein>
<accession>M7TBF2</accession>
<dbReference type="GO" id="GO:0016491">
    <property type="term" value="F:oxidoreductase activity"/>
    <property type="evidence" value="ECO:0007669"/>
    <property type="project" value="UniProtKB-KW"/>
</dbReference>
<gene>
    <name evidence="3" type="ORF">UCREL1_5801</name>
</gene>
<dbReference type="Pfam" id="PF00248">
    <property type="entry name" value="Aldo_ket_red"/>
    <property type="match status" value="1"/>
</dbReference>
<proteinExistence type="predicted"/>
<dbReference type="CDD" id="cd19075">
    <property type="entry name" value="AKR_AKR7A1-5"/>
    <property type="match status" value="1"/>
</dbReference>
<dbReference type="HOGENOM" id="CLU_023205_1_1_1"/>
<dbReference type="InterPro" id="IPR050523">
    <property type="entry name" value="AKR_Detox_Biosynth"/>
</dbReference>
<dbReference type="InterPro" id="IPR020471">
    <property type="entry name" value="AKR"/>
</dbReference>
<evidence type="ECO:0000313" key="4">
    <source>
        <dbReference type="Proteomes" id="UP000012174"/>
    </source>
</evidence>
<dbReference type="Gene3D" id="3.20.20.100">
    <property type="entry name" value="NADP-dependent oxidoreductase domain"/>
    <property type="match status" value="1"/>
</dbReference>
<dbReference type="InterPro" id="IPR036812">
    <property type="entry name" value="NAD(P)_OxRdtase_dom_sf"/>
</dbReference>
<name>M7TBF2_EUTLA</name>
<dbReference type="PROSITE" id="PS00062">
    <property type="entry name" value="ALDOKETO_REDUCTASE_2"/>
    <property type="match status" value="1"/>
</dbReference>
<dbReference type="InterPro" id="IPR018170">
    <property type="entry name" value="Aldo/ket_reductase_CS"/>
</dbReference>
<organism evidence="3 4">
    <name type="scientific">Eutypa lata (strain UCR-EL1)</name>
    <name type="common">Grapevine dieback disease fungus</name>
    <name type="synonym">Eutypa armeniacae</name>
    <dbReference type="NCBI Taxonomy" id="1287681"/>
    <lineage>
        <taxon>Eukaryota</taxon>
        <taxon>Fungi</taxon>
        <taxon>Dikarya</taxon>
        <taxon>Ascomycota</taxon>
        <taxon>Pezizomycotina</taxon>
        <taxon>Sordariomycetes</taxon>
        <taxon>Xylariomycetidae</taxon>
        <taxon>Xylariales</taxon>
        <taxon>Diatrypaceae</taxon>
        <taxon>Eutypa</taxon>
    </lineage>
</organism>
<evidence type="ECO:0000256" key="1">
    <source>
        <dbReference type="ARBA" id="ARBA00023002"/>
    </source>
</evidence>
<dbReference type="PANTHER" id="PTHR43364">
    <property type="entry name" value="NADH-SPECIFIC METHYLGLYOXAL REDUCTASE-RELATED"/>
    <property type="match status" value="1"/>
</dbReference>
<dbReference type="PANTHER" id="PTHR43364:SF4">
    <property type="entry name" value="NAD(P)-LINKED OXIDOREDUCTASE SUPERFAMILY PROTEIN"/>
    <property type="match status" value="1"/>
</dbReference>
<dbReference type="AlphaFoldDB" id="M7TBF2"/>
<keyword evidence="1" id="KW-0560">Oxidoreductase</keyword>
<dbReference type="KEGG" id="ela:UCREL1_5801"/>
<dbReference type="eggNOG" id="ENOG502QU2T">
    <property type="taxonomic scope" value="Eukaryota"/>
</dbReference>
<dbReference type="OrthoDB" id="2310150at2759"/>
<dbReference type="EMBL" id="KB706486">
    <property type="protein sequence ID" value="EMR67206.1"/>
    <property type="molecule type" value="Genomic_DNA"/>
</dbReference>
<dbReference type="Proteomes" id="UP000012174">
    <property type="component" value="Unassembled WGS sequence"/>
</dbReference>
<feature type="domain" description="NADP-dependent oxidoreductase" evidence="2">
    <location>
        <begin position="6"/>
        <end position="313"/>
    </location>
</feature>
<keyword evidence="4" id="KW-1185">Reference proteome</keyword>
<reference evidence="4" key="1">
    <citation type="journal article" date="2013" name="Genome Announc.">
        <title>Draft genome sequence of the grapevine dieback fungus Eutypa lata UCR-EL1.</title>
        <authorList>
            <person name="Blanco-Ulate B."/>
            <person name="Rolshausen P.E."/>
            <person name="Cantu D."/>
        </authorList>
    </citation>
    <scope>NUCLEOTIDE SEQUENCE [LARGE SCALE GENOMIC DNA]</scope>
    <source>
        <strain evidence="4">UCR-EL1</strain>
    </source>
</reference>
<dbReference type="SUPFAM" id="SSF51430">
    <property type="entry name" value="NAD(P)-linked oxidoreductase"/>
    <property type="match status" value="1"/>
</dbReference>
<evidence type="ECO:0000259" key="2">
    <source>
        <dbReference type="Pfam" id="PF00248"/>
    </source>
</evidence>